<evidence type="ECO:0000313" key="2">
    <source>
        <dbReference type="Proteomes" id="UP001283361"/>
    </source>
</evidence>
<comment type="caution">
    <text evidence="1">The sequence shown here is derived from an EMBL/GenBank/DDBJ whole genome shotgun (WGS) entry which is preliminary data.</text>
</comment>
<evidence type="ECO:0000313" key="1">
    <source>
        <dbReference type="EMBL" id="KAK3786660.1"/>
    </source>
</evidence>
<name>A0AAE1DY73_9GAST</name>
<sequence length="113" mass="12436">MQIGYTHDLKCFNQETGPLFILKEMNPEDFINIEETTRIHLLYLSPFTPGIGLARASNSALNSLVAPAVPVSTQPAVGLLTSTWHVHSTLSCIVCPRIDGQQVSKRSRTALFL</sequence>
<keyword evidence="2" id="KW-1185">Reference proteome</keyword>
<organism evidence="1 2">
    <name type="scientific">Elysia crispata</name>
    <name type="common">lettuce slug</name>
    <dbReference type="NCBI Taxonomy" id="231223"/>
    <lineage>
        <taxon>Eukaryota</taxon>
        <taxon>Metazoa</taxon>
        <taxon>Spiralia</taxon>
        <taxon>Lophotrochozoa</taxon>
        <taxon>Mollusca</taxon>
        <taxon>Gastropoda</taxon>
        <taxon>Heterobranchia</taxon>
        <taxon>Euthyneura</taxon>
        <taxon>Panpulmonata</taxon>
        <taxon>Sacoglossa</taxon>
        <taxon>Placobranchoidea</taxon>
        <taxon>Plakobranchidae</taxon>
        <taxon>Elysia</taxon>
    </lineage>
</organism>
<dbReference type="AlphaFoldDB" id="A0AAE1DY73"/>
<proteinExistence type="predicted"/>
<dbReference type="EMBL" id="JAWDGP010001951">
    <property type="protein sequence ID" value="KAK3786660.1"/>
    <property type="molecule type" value="Genomic_DNA"/>
</dbReference>
<accession>A0AAE1DY73</accession>
<gene>
    <name evidence="1" type="ORF">RRG08_027616</name>
</gene>
<protein>
    <submittedName>
        <fullName evidence="1">Uncharacterized protein</fullName>
    </submittedName>
</protein>
<reference evidence="1" key="1">
    <citation type="journal article" date="2023" name="G3 (Bethesda)">
        <title>A reference genome for the long-term kleptoplast-retaining sea slug Elysia crispata morphotype clarki.</title>
        <authorList>
            <person name="Eastman K.E."/>
            <person name="Pendleton A.L."/>
            <person name="Shaikh M.A."/>
            <person name="Suttiyut T."/>
            <person name="Ogas R."/>
            <person name="Tomko P."/>
            <person name="Gavelis G."/>
            <person name="Widhalm J.R."/>
            <person name="Wisecaver J.H."/>
        </authorList>
    </citation>
    <scope>NUCLEOTIDE SEQUENCE</scope>
    <source>
        <strain evidence="1">ECLA1</strain>
    </source>
</reference>
<dbReference type="Proteomes" id="UP001283361">
    <property type="component" value="Unassembled WGS sequence"/>
</dbReference>